<feature type="transmembrane region" description="Helical" evidence="8">
    <location>
        <begin position="1275"/>
        <end position="1304"/>
    </location>
</feature>
<feature type="transmembrane region" description="Helical" evidence="8">
    <location>
        <begin position="321"/>
        <end position="347"/>
    </location>
</feature>
<dbReference type="GO" id="GO:0030659">
    <property type="term" value="C:cytoplasmic vesicle membrane"/>
    <property type="evidence" value="ECO:0007669"/>
    <property type="project" value="TreeGrafter"/>
</dbReference>
<feature type="region of interest" description="Disordered" evidence="7">
    <location>
        <begin position="752"/>
        <end position="771"/>
    </location>
</feature>
<organism evidence="10 11">
    <name type="scientific">Caenorhabditis auriculariae</name>
    <dbReference type="NCBI Taxonomy" id="2777116"/>
    <lineage>
        <taxon>Eukaryota</taxon>
        <taxon>Metazoa</taxon>
        <taxon>Ecdysozoa</taxon>
        <taxon>Nematoda</taxon>
        <taxon>Chromadorea</taxon>
        <taxon>Rhabditida</taxon>
        <taxon>Rhabditina</taxon>
        <taxon>Rhabditomorpha</taxon>
        <taxon>Rhabditoidea</taxon>
        <taxon>Rhabditidae</taxon>
        <taxon>Peloderinae</taxon>
        <taxon>Caenorhabditis</taxon>
    </lineage>
</organism>
<evidence type="ECO:0000256" key="4">
    <source>
        <dbReference type="ARBA" id="ARBA00022989"/>
    </source>
</evidence>
<dbReference type="PANTHER" id="PTHR10796:SF85">
    <property type="entry name" value="SSD DOMAIN-CONTAINING PROTEIN"/>
    <property type="match status" value="1"/>
</dbReference>
<comment type="subcellular location">
    <subcellularLocation>
        <location evidence="1">Membrane</location>
        <topology evidence="1">Multi-pass membrane protein</topology>
    </subcellularLocation>
</comment>
<feature type="transmembrane region" description="Helical" evidence="8">
    <location>
        <begin position="368"/>
        <end position="389"/>
    </location>
</feature>
<dbReference type="PROSITE" id="PS50156">
    <property type="entry name" value="SSD"/>
    <property type="match status" value="1"/>
</dbReference>
<feature type="region of interest" description="Disordered" evidence="7">
    <location>
        <begin position="1003"/>
        <end position="1041"/>
    </location>
</feature>
<reference evidence="10" key="1">
    <citation type="submission" date="2020-10" db="EMBL/GenBank/DDBJ databases">
        <authorList>
            <person name="Kikuchi T."/>
        </authorList>
    </citation>
    <scope>NUCLEOTIDE SEQUENCE</scope>
    <source>
        <strain evidence="10">NKZ352</strain>
    </source>
</reference>
<name>A0A8S1HA09_9PELO</name>
<dbReference type="GO" id="GO:0018996">
    <property type="term" value="P:molting cycle, collagen and cuticulin-based cuticle"/>
    <property type="evidence" value="ECO:0007669"/>
    <property type="project" value="TreeGrafter"/>
</dbReference>
<evidence type="ECO:0000259" key="9">
    <source>
        <dbReference type="PROSITE" id="PS50156"/>
    </source>
</evidence>
<feature type="transmembrane region" description="Helical" evidence="8">
    <location>
        <begin position="462"/>
        <end position="487"/>
    </location>
</feature>
<keyword evidence="5 8" id="KW-0472">Membrane</keyword>
<feature type="region of interest" description="Disordered" evidence="7">
    <location>
        <begin position="787"/>
        <end position="807"/>
    </location>
</feature>
<feature type="transmembrane region" description="Helical" evidence="8">
    <location>
        <begin position="1121"/>
        <end position="1141"/>
    </location>
</feature>
<evidence type="ECO:0000256" key="8">
    <source>
        <dbReference type="SAM" id="Phobius"/>
    </source>
</evidence>
<dbReference type="Gene3D" id="1.20.1640.10">
    <property type="entry name" value="Multidrug efflux transporter AcrB transmembrane domain"/>
    <property type="match status" value="2"/>
</dbReference>
<dbReference type="EMBL" id="CAJGYM010000021">
    <property type="protein sequence ID" value="CAD6191448.1"/>
    <property type="molecule type" value="Genomic_DNA"/>
</dbReference>
<dbReference type="GO" id="GO:0005886">
    <property type="term" value="C:plasma membrane"/>
    <property type="evidence" value="ECO:0007669"/>
    <property type="project" value="TreeGrafter"/>
</dbReference>
<feature type="transmembrane region" description="Helical" evidence="8">
    <location>
        <begin position="409"/>
        <end position="430"/>
    </location>
</feature>
<evidence type="ECO:0000256" key="1">
    <source>
        <dbReference type="ARBA" id="ARBA00004141"/>
    </source>
</evidence>
<feature type="region of interest" description="Disordered" evidence="7">
    <location>
        <begin position="824"/>
        <end position="844"/>
    </location>
</feature>
<keyword evidence="3 8" id="KW-0812">Transmembrane</keyword>
<keyword evidence="4 8" id="KW-1133">Transmembrane helix</keyword>
<dbReference type="OrthoDB" id="6510177at2759"/>
<evidence type="ECO:0000256" key="3">
    <source>
        <dbReference type="ARBA" id="ARBA00022692"/>
    </source>
</evidence>
<evidence type="ECO:0000256" key="2">
    <source>
        <dbReference type="ARBA" id="ARBA00005585"/>
    </source>
</evidence>
<evidence type="ECO:0000313" key="11">
    <source>
        <dbReference type="Proteomes" id="UP000835052"/>
    </source>
</evidence>
<sequence length="1314" mass="144746">MGASSKITRLWNTACYRVGIAVAKNPIPTIVFCVLLTALATAKVALTEQVSAIDGYAMDDARSREEFSTFQQFLDSDGPGITLGILVKATDGGSLLREKYLKETVELADFVSTNFKLNTSGVMRNFNEFCHGFCQANEPVVQYYNGIQLLGANKTDGISQRIDLSYPTSSFFGREFSLIPNFFGIELEADGKTLKSSTLILLYFRAERHRDWTTKMVKGWELDVRDHFASYQSSLLTVDVMSQTVVESEIVRAGMSLQPFLVVGFVIMAIFCALTTMASAVFLYSQKPSWNKVALAIIACLNPFMACGTAFGAVFALGVTFSPILCITPFLVLAISVDDSFLMLHAWNRLEASRKVPLDRKTRQNHMAEVLVETGPAITISALTNILAFGVGAMTSPSEIRIFCYGNAAAIFMDMVYQATFYTAVMTLLADEKEQTTNEKICRIQDQMKEFVTKFLRSYIDFISNTFVSTAIVALWLIFIAFAVFGLTHLSVKLNPGKFFMKDSPMIRMDHMRTNDVVPYYTPVTVVINNPGDLSNDTVLEGLNNLKRRFESLPNSIGPNSTKFFLSDFIAFRESVDEESEMVEDDEKTDIEKFLEWPEYSFWRGFMNIDNKTKTVSKFMFSTGYHGEQLKDWSQRGKLLNEWRAAVDEFKEPFNATVFTEDAFFLDMIEPLSVYSVFSADTFLSAFQRLPFSYRSPTDFFASVVRGLPLSYRSPTDFFASVVRGLPSSYRSPTDSFLTVLRGGPLFDRSPTASFESASHGRPSSYRSPTDSFLTVLRGGPLSYRSPTASFESASHGRPSSYRSPTDSFLTVLRGGPLFDRSPTASFESASHGRPSSYRSPTDSFLTVLRGGPLSYRSPTASFESASHGRPSSYRSPTDSFLTVLRGGPLSYRSPTASFESASHGRPSSYRSPTDSFLTVLRGGPLFDRSPTASFESASHGRPSSYRSPTDSFLTVLRGGPLFDRSPTASFESASHGRPSSYRSPTDSFLTVLRGGPLSYRSPTASFESASHGRPSSYRSPTDSFLTSASHGRPSSYRSPTDSFLTVLRGGPLSYRSPTASFESASHGRPSSYRSPTDSFLTVLRGGPLFDRSSTASLASTDSLPFSARTLPRNLSMIPAITWQSTLATFVCVSAVCFLFIADLFTVLIVSTSILVTCIGVFGYLALFGVSLDPVIMSIAIMCIGFSVDIPAHVSFHFYAAKAKTAQRRSAPAQISAIDLVDSNKTISMEPEMSFRECLSSTLTSVGFPVIQAGVSTDFCALPLAFLDLYMARMFAAALTLCVSLSLLHGLVIIPALLSVYYKLKAVITSRNRK</sequence>
<keyword evidence="11" id="KW-1185">Reference proteome</keyword>
<dbReference type="Pfam" id="PF02460">
    <property type="entry name" value="Patched"/>
    <property type="match status" value="1"/>
</dbReference>
<feature type="transmembrane region" description="Helical" evidence="8">
    <location>
        <begin position="1148"/>
        <end position="1170"/>
    </location>
</feature>
<protein>
    <recommendedName>
        <fullName evidence="9">SSD domain-containing protein</fullName>
    </recommendedName>
</protein>
<evidence type="ECO:0000256" key="7">
    <source>
        <dbReference type="SAM" id="MobiDB-lite"/>
    </source>
</evidence>
<feature type="compositionally biased region" description="Polar residues" evidence="7">
    <location>
        <begin position="1017"/>
        <end position="1030"/>
    </location>
</feature>
<evidence type="ECO:0000256" key="5">
    <source>
        <dbReference type="ARBA" id="ARBA00023136"/>
    </source>
</evidence>
<feature type="domain" description="SSD" evidence="9">
    <location>
        <begin position="264"/>
        <end position="428"/>
    </location>
</feature>
<dbReference type="InterPro" id="IPR003392">
    <property type="entry name" value="PTHD_SSD"/>
</dbReference>
<accession>A0A8S1HA09</accession>
<feature type="region of interest" description="Disordered" evidence="7">
    <location>
        <begin position="895"/>
        <end position="915"/>
    </location>
</feature>
<dbReference type="SUPFAM" id="SSF82866">
    <property type="entry name" value="Multidrug efflux transporter AcrB transmembrane domain"/>
    <property type="match status" value="2"/>
</dbReference>
<dbReference type="Proteomes" id="UP000835052">
    <property type="component" value="Unassembled WGS sequence"/>
</dbReference>
<comment type="caution">
    <text evidence="10">The sequence shown here is derived from an EMBL/GenBank/DDBJ whole genome shotgun (WGS) entry which is preliminary data.</text>
</comment>
<feature type="transmembrane region" description="Helical" evidence="8">
    <location>
        <begin position="293"/>
        <end position="315"/>
    </location>
</feature>
<feature type="region of interest" description="Disordered" evidence="7">
    <location>
        <begin position="859"/>
        <end position="880"/>
    </location>
</feature>
<dbReference type="InterPro" id="IPR051697">
    <property type="entry name" value="Patched_domain-protein"/>
</dbReference>
<proteinExistence type="inferred from homology"/>
<evidence type="ECO:0000256" key="6">
    <source>
        <dbReference type="ARBA" id="ARBA00023180"/>
    </source>
</evidence>
<feature type="transmembrane region" description="Helical" evidence="8">
    <location>
        <begin position="1176"/>
        <end position="1200"/>
    </location>
</feature>
<dbReference type="InterPro" id="IPR000731">
    <property type="entry name" value="SSD"/>
</dbReference>
<feature type="region of interest" description="Disordered" evidence="7">
    <location>
        <begin position="932"/>
        <end position="951"/>
    </location>
</feature>
<comment type="similarity">
    <text evidence="2">Belongs to the patched family.</text>
</comment>
<gene>
    <name evidence="10" type="ORF">CAUJ_LOCUS7367</name>
</gene>
<evidence type="ECO:0000313" key="10">
    <source>
        <dbReference type="EMBL" id="CAD6191448.1"/>
    </source>
</evidence>
<keyword evidence="6" id="KW-0325">Glycoprotein</keyword>
<dbReference type="GO" id="GO:0006897">
    <property type="term" value="P:endocytosis"/>
    <property type="evidence" value="ECO:0007669"/>
    <property type="project" value="TreeGrafter"/>
</dbReference>
<feature type="transmembrane region" description="Helical" evidence="8">
    <location>
        <begin position="260"/>
        <end position="284"/>
    </location>
</feature>
<feature type="region of interest" description="Disordered" evidence="7">
    <location>
        <begin position="968"/>
        <end position="988"/>
    </location>
</feature>
<dbReference type="PANTHER" id="PTHR10796">
    <property type="entry name" value="PATCHED-RELATED"/>
    <property type="match status" value="1"/>
</dbReference>